<dbReference type="InterPro" id="IPR029033">
    <property type="entry name" value="His_PPase_superfam"/>
</dbReference>
<protein>
    <submittedName>
        <fullName evidence="1">Phosphohistidine phosphatase SixA</fullName>
    </submittedName>
</protein>
<dbReference type="Pfam" id="PF00300">
    <property type="entry name" value="His_Phos_1"/>
    <property type="match status" value="1"/>
</dbReference>
<comment type="caution">
    <text evidence="1">The sequence shown here is derived from an EMBL/GenBank/DDBJ whole genome shotgun (WGS) entry which is preliminary data.</text>
</comment>
<dbReference type="InterPro" id="IPR004449">
    <property type="entry name" value="SixA"/>
</dbReference>
<sequence>MKIIIARHGEADPHSEDGKDSSRVLTPKGITDIEKMARFFQTGFKIKKIYHSPYVRTKATAEIYSKILKPELETESAEYLLPGEDYFRICPLLKDNSNSDAILLVGHSPDVSVFAETLLGISGVGKSFLFTPGSALAVNIPREKFQGGQIIWFVSPDFLC</sequence>
<dbReference type="GO" id="GO:0101006">
    <property type="term" value="F:protein histidine phosphatase activity"/>
    <property type="evidence" value="ECO:0007669"/>
    <property type="project" value="InterPro"/>
</dbReference>
<dbReference type="NCBIfam" id="TIGR00249">
    <property type="entry name" value="sixA"/>
    <property type="match status" value="1"/>
</dbReference>
<accession>A0A2M9XID0</accession>
<dbReference type="EMBL" id="NPDN01000001">
    <property type="protein sequence ID" value="PJZ27441.1"/>
    <property type="molecule type" value="Genomic_DNA"/>
</dbReference>
<dbReference type="InterPro" id="IPR013078">
    <property type="entry name" value="His_Pase_superF_clade-1"/>
</dbReference>
<dbReference type="OrthoDB" id="9810154at2"/>
<reference evidence="1 2" key="1">
    <citation type="submission" date="2017-07" db="EMBL/GenBank/DDBJ databases">
        <title>Leptospira spp. isolated from tropical soils.</title>
        <authorList>
            <person name="Thibeaux R."/>
            <person name="Iraola G."/>
            <person name="Ferres I."/>
            <person name="Bierque E."/>
            <person name="Girault D."/>
            <person name="Soupe-Gilbert M.-E."/>
            <person name="Picardeau M."/>
            <person name="Goarant C."/>
        </authorList>
    </citation>
    <scope>NUCLEOTIDE SEQUENCE [LARGE SCALE GENOMIC DNA]</scope>
    <source>
        <strain evidence="1 2">MCA1-C-A1</strain>
    </source>
</reference>
<organism evidence="1 2">
    <name type="scientific">Leptospira hartskeerlii</name>
    <dbReference type="NCBI Taxonomy" id="2023177"/>
    <lineage>
        <taxon>Bacteria</taxon>
        <taxon>Pseudomonadati</taxon>
        <taxon>Spirochaetota</taxon>
        <taxon>Spirochaetia</taxon>
        <taxon>Leptospirales</taxon>
        <taxon>Leptospiraceae</taxon>
        <taxon>Leptospira</taxon>
    </lineage>
</organism>
<proteinExistence type="predicted"/>
<dbReference type="CDD" id="cd07067">
    <property type="entry name" value="HP_PGM_like"/>
    <property type="match status" value="1"/>
</dbReference>
<name>A0A2M9XID0_9LEPT</name>
<dbReference type="GO" id="GO:0005737">
    <property type="term" value="C:cytoplasm"/>
    <property type="evidence" value="ECO:0007669"/>
    <property type="project" value="InterPro"/>
</dbReference>
<gene>
    <name evidence="1" type="primary">sixA</name>
    <name evidence="1" type="ORF">CH357_02525</name>
</gene>
<dbReference type="RefSeq" id="WP_100705176.1">
    <property type="nucleotide sequence ID" value="NZ_NPDL01000010.1"/>
</dbReference>
<dbReference type="SUPFAM" id="SSF53254">
    <property type="entry name" value="Phosphoglycerate mutase-like"/>
    <property type="match status" value="1"/>
</dbReference>
<dbReference type="Gene3D" id="3.40.50.1240">
    <property type="entry name" value="Phosphoglycerate mutase-like"/>
    <property type="match status" value="1"/>
</dbReference>
<dbReference type="Proteomes" id="UP000232196">
    <property type="component" value="Unassembled WGS sequence"/>
</dbReference>
<keyword evidence="2" id="KW-1185">Reference proteome</keyword>
<evidence type="ECO:0000313" key="1">
    <source>
        <dbReference type="EMBL" id="PJZ27441.1"/>
    </source>
</evidence>
<evidence type="ECO:0000313" key="2">
    <source>
        <dbReference type="Proteomes" id="UP000232196"/>
    </source>
</evidence>
<dbReference type="AlphaFoldDB" id="A0A2M9XID0"/>